<dbReference type="Proteomes" id="UP000824108">
    <property type="component" value="Unassembled WGS sequence"/>
</dbReference>
<feature type="transmembrane region" description="Helical" evidence="1">
    <location>
        <begin position="92"/>
        <end position="114"/>
    </location>
</feature>
<feature type="transmembrane region" description="Helical" evidence="1">
    <location>
        <begin position="61"/>
        <end position="80"/>
    </location>
</feature>
<gene>
    <name evidence="2" type="ORF">H9807_01180</name>
</gene>
<dbReference type="AlphaFoldDB" id="A0A9D2KD18"/>
<sequence length="156" mass="17642">MKGKFGIKKGSKEELEFVMYCLIIMCVSCLLFVFFRNLDLCYDLGKDDIDGLIAKLLPENVTLLAMAICSVLIYLMLRNVQKGLVFTKRNSNLIMTIGVVLECNGILQMIFNAFLSDTQAGNTIPMIYLLLGVFFLFIACLFKVGIRMKEEQDLTI</sequence>
<reference evidence="2" key="1">
    <citation type="journal article" date="2021" name="PeerJ">
        <title>Extensive microbial diversity within the chicken gut microbiome revealed by metagenomics and culture.</title>
        <authorList>
            <person name="Gilroy R."/>
            <person name="Ravi A."/>
            <person name="Getino M."/>
            <person name="Pursley I."/>
            <person name="Horton D.L."/>
            <person name="Alikhan N.F."/>
            <person name="Baker D."/>
            <person name="Gharbi K."/>
            <person name="Hall N."/>
            <person name="Watson M."/>
            <person name="Adriaenssens E.M."/>
            <person name="Foster-Nyarko E."/>
            <person name="Jarju S."/>
            <person name="Secka A."/>
            <person name="Antonio M."/>
            <person name="Oren A."/>
            <person name="Chaudhuri R.R."/>
            <person name="La Ragione R."/>
            <person name="Hildebrand F."/>
            <person name="Pallen M.J."/>
        </authorList>
    </citation>
    <scope>NUCLEOTIDE SEQUENCE</scope>
    <source>
        <strain evidence="2">CHK118-2852</strain>
    </source>
</reference>
<dbReference type="Pfam" id="PF11188">
    <property type="entry name" value="DUF2975"/>
    <property type="match status" value="1"/>
</dbReference>
<keyword evidence="1" id="KW-0472">Membrane</keyword>
<reference evidence="2" key="2">
    <citation type="submission" date="2021-04" db="EMBL/GenBank/DDBJ databases">
        <authorList>
            <person name="Gilroy R."/>
        </authorList>
    </citation>
    <scope>NUCLEOTIDE SEQUENCE</scope>
    <source>
        <strain evidence="2">CHK118-2852</strain>
    </source>
</reference>
<dbReference type="EMBL" id="DXAV01000013">
    <property type="protein sequence ID" value="HIZ90726.1"/>
    <property type="molecule type" value="Genomic_DNA"/>
</dbReference>
<evidence type="ECO:0000313" key="3">
    <source>
        <dbReference type="Proteomes" id="UP000824108"/>
    </source>
</evidence>
<evidence type="ECO:0000313" key="2">
    <source>
        <dbReference type="EMBL" id="HIZ90726.1"/>
    </source>
</evidence>
<proteinExistence type="predicted"/>
<dbReference type="InterPro" id="IPR021354">
    <property type="entry name" value="DUF2975"/>
</dbReference>
<feature type="transmembrane region" description="Helical" evidence="1">
    <location>
        <begin position="126"/>
        <end position="146"/>
    </location>
</feature>
<feature type="transmembrane region" description="Helical" evidence="1">
    <location>
        <begin position="17"/>
        <end position="35"/>
    </location>
</feature>
<protein>
    <submittedName>
        <fullName evidence="2">DUF2975 domain-containing protein</fullName>
    </submittedName>
</protein>
<name>A0A9D2KD18_9BACE</name>
<keyword evidence="1" id="KW-0812">Transmembrane</keyword>
<accession>A0A9D2KD18</accession>
<evidence type="ECO:0000256" key="1">
    <source>
        <dbReference type="SAM" id="Phobius"/>
    </source>
</evidence>
<comment type="caution">
    <text evidence="2">The sequence shown here is derived from an EMBL/GenBank/DDBJ whole genome shotgun (WGS) entry which is preliminary data.</text>
</comment>
<keyword evidence="1" id="KW-1133">Transmembrane helix</keyword>
<organism evidence="2 3">
    <name type="scientific">Candidatus Bacteroides merdavium</name>
    <dbReference type="NCBI Taxonomy" id="2838472"/>
    <lineage>
        <taxon>Bacteria</taxon>
        <taxon>Pseudomonadati</taxon>
        <taxon>Bacteroidota</taxon>
        <taxon>Bacteroidia</taxon>
        <taxon>Bacteroidales</taxon>
        <taxon>Bacteroidaceae</taxon>
        <taxon>Bacteroides</taxon>
    </lineage>
</organism>